<dbReference type="InterPro" id="IPR017853">
    <property type="entry name" value="GH"/>
</dbReference>
<dbReference type="RefSeq" id="WP_171001431.1">
    <property type="nucleotide sequence ID" value="NZ_BJDJ01000006.1"/>
</dbReference>
<gene>
    <name evidence="5" type="ORF">ACFP5Y_02095</name>
</gene>
<dbReference type="SUPFAM" id="SSF51445">
    <property type="entry name" value="(Trans)glycosidases"/>
    <property type="match status" value="1"/>
</dbReference>
<feature type="domain" description="DUF5776" evidence="4">
    <location>
        <begin position="210"/>
        <end position="275"/>
    </location>
</feature>
<evidence type="ECO:0000256" key="1">
    <source>
        <dbReference type="ARBA" id="ARBA00010646"/>
    </source>
</evidence>
<dbReference type="SMART" id="SM00641">
    <property type="entry name" value="Glyco_25"/>
    <property type="match status" value="1"/>
</dbReference>
<dbReference type="EMBL" id="JBHSSC010000005">
    <property type="protein sequence ID" value="MFC6180037.1"/>
    <property type="molecule type" value="Genomic_DNA"/>
</dbReference>
<feature type="domain" description="DUF5776" evidence="4">
    <location>
        <begin position="279"/>
        <end position="343"/>
    </location>
</feature>
<organism evidence="5 6">
    <name type="scientific">Lactiplantibacillus daowaiensis</name>
    <dbReference type="NCBI Taxonomy" id="2559918"/>
    <lineage>
        <taxon>Bacteria</taxon>
        <taxon>Bacillati</taxon>
        <taxon>Bacillota</taxon>
        <taxon>Bacilli</taxon>
        <taxon>Lactobacillales</taxon>
        <taxon>Lactobacillaceae</taxon>
        <taxon>Lactiplantibacillus</taxon>
    </lineage>
</organism>
<evidence type="ECO:0000313" key="6">
    <source>
        <dbReference type="Proteomes" id="UP001596282"/>
    </source>
</evidence>
<dbReference type="PANTHER" id="PTHR34135">
    <property type="entry name" value="LYSOZYME"/>
    <property type="match status" value="1"/>
</dbReference>
<dbReference type="InterPro" id="IPR002053">
    <property type="entry name" value="Glyco_hydro_25"/>
</dbReference>
<evidence type="ECO:0000259" key="4">
    <source>
        <dbReference type="Pfam" id="PF19087"/>
    </source>
</evidence>
<dbReference type="PROSITE" id="PS51904">
    <property type="entry name" value="GLYCOSYL_HYDROL_F25_2"/>
    <property type="match status" value="1"/>
</dbReference>
<proteinExistence type="inferred from homology"/>
<keyword evidence="3" id="KW-0326">Glycosidase</keyword>
<dbReference type="InterPro" id="IPR018077">
    <property type="entry name" value="Glyco_hydro_fam25_subgr"/>
</dbReference>
<dbReference type="Pfam" id="PF01183">
    <property type="entry name" value="Glyco_hydro_25"/>
    <property type="match status" value="1"/>
</dbReference>
<keyword evidence="2" id="KW-0378">Hydrolase</keyword>
<sequence length="347" mass="39236">MPEFNDVAVYQPTTQAYFKKLKSYGSSGVLVKLTQGSASGTAYVNISAKSQLASARAVGLPVGAYHYLTCNSSRYGAGDPVAEAQWFVKHLKSHGIKETEPVIVDVEDGSLMTNPTKDVKAFVSYVESQGYKNVWVYTMGSWFGNRLSTSLTKRWWIAWYGISKLPISAKAWQYTDNWKRIGVDGSIDYNGVMFKYDDGKVTTKTKKASYYGWNPKLVQALTPIGIYKDVEFKHRVRYFKAGTQFKIKSVAKSKAGTPRLVTESGFYITANRTNVRNWYYVTNPKSVTIIKSTYLYKDKGRTKRVRKYGKGTVFTITGVIRWGDIWLLKTESGFYLTANKDYVRINS</sequence>
<reference evidence="6" key="1">
    <citation type="journal article" date="2019" name="Int. J. Syst. Evol. Microbiol.">
        <title>The Global Catalogue of Microorganisms (GCM) 10K type strain sequencing project: providing services to taxonomists for standard genome sequencing and annotation.</title>
        <authorList>
            <consortium name="The Broad Institute Genomics Platform"/>
            <consortium name="The Broad Institute Genome Sequencing Center for Infectious Disease"/>
            <person name="Wu L."/>
            <person name="Ma J."/>
        </authorList>
    </citation>
    <scope>NUCLEOTIDE SEQUENCE [LARGE SCALE GENOMIC DNA]</scope>
    <source>
        <strain evidence="6">CCM 8933</strain>
    </source>
</reference>
<dbReference type="Proteomes" id="UP001596282">
    <property type="component" value="Unassembled WGS sequence"/>
</dbReference>
<evidence type="ECO:0000256" key="2">
    <source>
        <dbReference type="ARBA" id="ARBA00022801"/>
    </source>
</evidence>
<dbReference type="InterPro" id="IPR044081">
    <property type="entry name" value="DUF5776"/>
</dbReference>
<protein>
    <submittedName>
        <fullName evidence="5">DUF5776 domain-containing protein</fullName>
    </submittedName>
</protein>
<evidence type="ECO:0000256" key="3">
    <source>
        <dbReference type="ARBA" id="ARBA00023295"/>
    </source>
</evidence>
<dbReference type="Pfam" id="PF19087">
    <property type="entry name" value="DUF5776"/>
    <property type="match status" value="2"/>
</dbReference>
<dbReference type="Gene3D" id="3.20.20.80">
    <property type="entry name" value="Glycosidases"/>
    <property type="match status" value="1"/>
</dbReference>
<evidence type="ECO:0000313" key="5">
    <source>
        <dbReference type="EMBL" id="MFC6180037.1"/>
    </source>
</evidence>
<accession>A0ABW1RX19</accession>
<keyword evidence="6" id="KW-1185">Reference proteome</keyword>
<name>A0ABW1RX19_9LACO</name>
<comment type="similarity">
    <text evidence="1">Belongs to the glycosyl hydrolase 25 family.</text>
</comment>
<dbReference type="PANTHER" id="PTHR34135:SF2">
    <property type="entry name" value="LYSOZYME"/>
    <property type="match status" value="1"/>
</dbReference>
<comment type="caution">
    <text evidence="5">The sequence shown here is derived from an EMBL/GenBank/DDBJ whole genome shotgun (WGS) entry which is preliminary data.</text>
</comment>